<keyword evidence="11" id="KW-0479">Metal-binding</keyword>
<dbReference type="CDD" id="cd03697">
    <property type="entry name" value="EFTU_II"/>
    <property type="match status" value="1"/>
</dbReference>
<dbReference type="FunFam" id="3.40.50.300:FF:000003">
    <property type="entry name" value="Elongation factor Tu"/>
    <property type="match status" value="1"/>
</dbReference>
<protein>
    <recommendedName>
        <fullName evidence="7 11">Elongation factor Tu</fullName>
        <shortName evidence="11">EF-Tu</shortName>
        <ecNumber evidence="11">3.6.5.3</ecNumber>
    </recommendedName>
</protein>
<dbReference type="NCBIfam" id="TIGR00485">
    <property type="entry name" value="EF-Tu"/>
    <property type="match status" value="1"/>
</dbReference>
<dbReference type="SUPFAM" id="SSF50465">
    <property type="entry name" value="EF-Tu/eEF-1alpha/eIF2-gamma C-terminal domain"/>
    <property type="match status" value="1"/>
</dbReference>
<organism evidence="12 13">
    <name type="scientific">Sulfuriroseicoccus oceanibius</name>
    <dbReference type="NCBI Taxonomy" id="2707525"/>
    <lineage>
        <taxon>Bacteria</taxon>
        <taxon>Pseudomonadati</taxon>
        <taxon>Verrucomicrobiota</taxon>
        <taxon>Verrucomicrobiia</taxon>
        <taxon>Verrucomicrobiales</taxon>
        <taxon>Verrucomicrobiaceae</taxon>
        <taxon>Sulfuriroseicoccus</taxon>
    </lineage>
</organism>
<comment type="subunit">
    <text evidence="10">(Microbial infection) Upon infection by bacteriophage Qbeta, part of the viral RNA-dependent RNA polymerase complex, the other subunits are the viral replicase catalytic subunit (AC P14647), host ribosomal protein S1 and EF-Ts.</text>
</comment>
<evidence type="ECO:0000256" key="9">
    <source>
        <dbReference type="ARBA" id="ARBA00063778"/>
    </source>
</evidence>
<dbReference type="GO" id="GO:0005525">
    <property type="term" value="F:GTP binding"/>
    <property type="evidence" value="ECO:0007669"/>
    <property type="project" value="UniProtKB-UniRule"/>
</dbReference>
<sequence>MAKESFERSKPHVNVGTIGHVDHGKTTLTAAITTILAEAGGAEAKAYDEIDAAPEEKARGITISTAHVEYETENRHYAHVDCPGHADYVKNMITGAAQMDGAILVVSAADGPMPQTREHILLARQVGVPAICVFLNKCDMVDDEELLELVEMEVRELLSAYDFPGDDLPITKGSALKALEGDEKYKQAILDLMASVDAYIPEPERPMDQPFLMPIEDVFSIEGRGTVATGRIERGIIKKMEEVEIVGIRETQKTTITDIEMFRKLLDEGRAGDNVGLLVRGLKKNDLERGQVIAKPGTTTPHKKFKAEIYVLSKDEGGRHTPFFSNYRPQFYFRTTDVTGSIELPEGTEMVMPGDNTELTVELITPIAMEKTMRFAIREGGRTVGAGRVGDIIE</sequence>
<dbReference type="GO" id="GO:0005829">
    <property type="term" value="C:cytosol"/>
    <property type="evidence" value="ECO:0007669"/>
    <property type="project" value="TreeGrafter"/>
</dbReference>
<gene>
    <name evidence="11 12" type="primary">tuf</name>
    <name evidence="12" type="ORF">G3M56_004015</name>
</gene>
<keyword evidence="11" id="KW-0460">Magnesium</keyword>
<evidence type="ECO:0000256" key="1">
    <source>
        <dbReference type="ARBA" id="ARBA00007249"/>
    </source>
</evidence>
<dbReference type="NCBIfam" id="NF009372">
    <property type="entry name" value="PRK12735.1"/>
    <property type="match status" value="1"/>
</dbReference>
<evidence type="ECO:0000256" key="5">
    <source>
        <dbReference type="ARBA" id="ARBA00022917"/>
    </source>
</evidence>
<comment type="subunit">
    <text evidence="9">Monomer. Heterotetramer composed of two EF-Ts.EF-Tu dimer complexes.</text>
</comment>
<keyword evidence="2 11" id="KW-0547">Nucleotide-binding</keyword>
<dbReference type="Gene3D" id="3.40.50.300">
    <property type="entry name" value="P-loop containing nucleotide triphosphate hydrolases"/>
    <property type="match status" value="1"/>
</dbReference>
<dbReference type="InterPro" id="IPR000795">
    <property type="entry name" value="T_Tr_GTP-bd_dom"/>
</dbReference>
<dbReference type="InterPro" id="IPR041709">
    <property type="entry name" value="EF-Tu_GTP-bd"/>
</dbReference>
<dbReference type="EMBL" id="CP066776">
    <property type="protein sequence ID" value="QQL45760.1"/>
    <property type="molecule type" value="Genomic_DNA"/>
</dbReference>
<dbReference type="NCBIfam" id="NF009373">
    <property type="entry name" value="PRK12736.1"/>
    <property type="match status" value="1"/>
</dbReference>
<evidence type="ECO:0000256" key="3">
    <source>
        <dbReference type="ARBA" id="ARBA00022768"/>
    </source>
</evidence>
<evidence type="ECO:0000256" key="4">
    <source>
        <dbReference type="ARBA" id="ARBA00022801"/>
    </source>
</evidence>
<dbReference type="SUPFAM" id="SSF52540">
    <property type="entry name" value="P-loop containing nucleoside triphosphate hydrolases"/>
    <property type="match status" value="1"/>
</dbReference>
<dbReference type="GO" id="GO:0003924">
    <property type="term" value="F:GTPase activity"/>
    <property type="evidence" value="ECO:0007669"/>
    <property type="project" value="UniProtKB-UniRule"/>
</dbReference>
<evidence type="ECO:0000313" key="13">
    <source>
        <dbReference type="Proteomes" id="UP000475117"/>
    </source>
</evidence>
<dbReference type="InterPro" id="IPR027417">
    <property type="entry name" value="P-loop_NTPase"/>
</dbReference>
<dbReference type="SUPFAM" id="SSF50447">
    <property type="entry name" value="Translation proteins"/>
    <property type="match status" value="1"/>
</dbReference>
<comment type="function">
    <text evidence="8">May play an important regulatory role in cell growth and in the bacterial response to nutrient deprivation.</text>
</comment>
<reference evidence="12 13" key="1">
    <citation type="submission" date="2020-12" db="EMBL/GenBank/DDBJ databases">
        <title>Sulforoseuscoccus oceanibium gen. nov., sp. nov., a representative of the phylum Verrucomicrobia with special cytoplasmic membrane, and proposal of Sulforoseuscoccusaceae fam. nov.</title>
        <authorList>
            <person name="Xi F."/>
        </authorList>
    </citation>
    <scope>NUCLEOTIDE SEQUENCE [LARGE SCALE GENOMIC DNA]</scope>
    <source>
        <strain evidence="12 13">T37</strain>
    </source>
</reference>
<comment type="function">
    <text evidence="11">GTP hydrolase that promotes the GTP-dependent binding of aminoacyl-tRNA to the A-site of ribosomes during protein biosynthesis.</text>
</comment>
<evidence type="ECO:0000256" key="6">
    <source>
        <dbReference type="ARBA" id="ARBA00023134"/>
    </source>
</evidence>
<dbReference type="InterPro" id="IPR009000">
    <property type="entry name" value="Transl_B-barrel_sf"/>
</dbReference>
<keyword evidence="13" id="KW-1185">Reference proteome</keyword>
<feature type="binding site" evidence="11">
    <location>
        <begin position="136"/>
        <end position="139"/>
    </location>
    <ligand>
        <name>GTP</name>
        <dbReference type="ChEBI" id="CHEBI:37565"/>
    </ligand>
</feature>
<feature type="binding site" evidence="11">
    <location>
        <position position="26"/>
    </location>
    <ligand>
        <name>Mg(2+)</name>
        <dbReference type="ChEBI" id="CHEBI:18420"/>
    </ligand>
</feature>
<keyword evidence="3 11" id="KW-0251">Elongation factor</keyword>
<evidence type="ECO:0000256" key="10">
    <source>
        <dbReference type="ARBA" id="ARBA00064283"/>
    </source>
</evidence>
<dbReference type="PROSITE" id="PS00301">
    <property type="entry name" value="G_TR_1"/>
    <property type="match status" value="1"/>
</dbReference>
<name>A0A6B3LAX1_9BACT</name>
<keyword evidence="5 11" id="KW-0648">Protein biosynthesis</keyword>
<accession>A0A6B3LAX1</accession>
<dbReference type="Pfam" id="PF00009">
    <property type="entry name" value="GTP_EFTU"/>
    <property type="match status" value="1"/>
</dbReference>
<dbReference type="NCBIfam" id="TIGR00231">
    <property type="entry name" value="small_GTP"/>
    <property type="match status" value="1"/>
</dbReference>
<dbReference type="PANTHER" id="PTHR43721:SF22">
    <property type="entry name" value="ELONGATION FACTOR TU, MITOCHONDRIAL"/>
    <property type="match status" value="1"/>
</dbReference>
<dbReference type="InterPro" id="IPR050055">
    <property type="entry name" value="EF-Tu_GTPase"/>
</dbReference>
<dbReference type="CDD" id="cd03707">
    <property type="entry name" value="EFTU_III"/>
    <property type="match status" value="1"/>
</dbReference>
<dbReference type="GO" id="GO:0000287">
    <property type="term" value="F:magnesium ion binding"/>
    <property type="evidence" value="ECO:0007669"/>
    <property type="project" value="UniProtKB-UniRule"/>
</dbReference>
<dbReference type="Proteomes" id="UP000475117">
    <property type="component" value="Chromosome"/>
</dbReference>
<feature type="binding site" evidence="11">
    <location>
        <begin position="19"/>
        <end position="26"/>
    </location>
    <ligand>
        <name>GTP</name>
        <dbReference type="ChEBI" id="CHEBI:37565"/>
    </ligand>
</feature>
<dbReference type="PROSITE" id="PS51722">
    <property type="entry name" value="G_TR_2"/>
    <property type="match status" value="1"/>
</dbReference>
<evidence type="ECO:0000256" key="11">
    <source>
        <dbReference type="HAMAP-Rule" id="MF_00118"/>
    </source>
</evidence>
<dbReference type="EC" id="3.6.5.3" evidence="11"/>
<dbReference type="AlphaFoldDB" id="A0A6B3LAX1"/>
<comment type="similarity">
    <text evidence="1 11">Belongs to the TRAFAC class translation factor GTPase superfamily. Classic translation factor GTPase family. EF-Tu/EF-1A subfamily.</text>
</comment>
<dbReference type="InterPro" id="IPR004160">
    <property type="entry name" value="Transl_elong_EFTu/EF1A_C"/>
</dbReference>
<dbReference type="CDD" id="cd01884">
    <property type="entry name" value="EF_Tu"/>
    <property type="match status" value="1"/>
</dbReference>
<dbReference type="PANTHER" id="PTHR43721">
    <property type="entry name" value="ELONGATION FACTOR TU-RELATED"/>
    <property type="match status" value="1"/>
</dbReference>
<proteinExistence type="inferred from homology"/>
<keyword evidence="6 11" id="KW-0342">GTP-binding</keyword>
<evidence type="ECO:0000256" key="2">
    <source>
        <dbReference type="ARBA" id="ARBA00022741"/>
    </source>
</evidence>
<dbReference type="RefSeq" id="WP_164365479.1">
    <property type="nucleotide sequence ID" value="NZ_CP066776.1"/>
</dbReference>
<dbReference type="InterPro" id="IPR005225">
    <property type="entry name" value="Small_GTP-bd"/>
</dbReference>
<keyword evidence="11" id="KW-0963">Cytoplasm</keyword>
<dbReference type="NCBIfam" id="NF000766">
    <property type="entry name" value="PRK00049.1"/>
    <property type="match status" value="1"/>
</dbReference>
<keyword evidence="4 11" id="KW-0378">Hydrolase</keyword>
<dbReference type="Pfam" id="PF03144">
    <property type="entry name" value="GTP_EFTU_D2"/>
    <property type="match status" value="1"/>
</dbReference>
<dbReference type="HAMAP" id="MF_00118_B">
    <property type="entry name" value="EF_Tu_B"/>
    <property type="match status" value="1"/>
</dbReference>
<comment type="subcellular location">
    <subcellularLocation>
        <location evidence="11">Cytoplasm</location>
    </subcellularLocation>
</comment>
<dbReference type="Gene3D" id="2.40.30.10">
    <property type="entry name" value="Translation factors"/>
    <property type="match status" value="2"/>
</dbReference>
<evidence type="ECO:0000256" key="8">
    <source>
        <dbReference type="ARBA" id="ARBA00058140"/>
    </source>
</evidence>
<feature type="binding site" evidence="11">
    <location>
        <begin position="81"/>
        <end position="85"/>
    </location>
    <ligand>
        <name>GTP</name>
        <dbReference type="ChEBI" id="CHEBI:37565"/>
    </ligand>
</feature>
<evidence type="ECO:0000256" key="7">
    <source>
        <dbReference type="ARBA" id="ARBA00029554"/>
    </source>
</evidence>
<dbReference type="InterPro" id="IPR004541">
    <property type="entry name" value="Transl_elong_EFTu/EF1A_bac/org"/>
</dbReference>
<dbReference type="Pfam" id="PF03143">
    <property type="entry name" value="GTP_EFTU_D3"/>
    <property type="match status" value="1"/>
</dbReference>
<dbReference type="InterPro" id="IPR031157">
    <property type="entry name" value="G_TR_CS"/>
</dbReference>
<dbReference type="GO" id="GO:0003746">
    <property type="term" value="F:translation elongation factor activity"/>
    <property type="evidence" value="ECO:0007669"/>
    <property type="project" value="UniProtKB-UniRule"/>
</dbReference>
<dbReference type="InterPro" id="IPR033720">
    <property type="entry name" value="EFTU_2"/>
</dbReference>
<comment type="catalytic activity">
    <reaction evidence="11">
        <text>GTP + H2O = GDP + phosphate + H(+)</text>
        <dbReference type="Rhea" id="RHEA:19669"/>
        <dbReference type="ChEBI" id="CHEBI:15377"/>
        <dbReference type="ChEBI" id="CHEBI:15378"/>
        <dbReference type="ChEBI" id="CHEBI:37565"/>
        <dbReference type="ChEBI" id="CHEBI:43474"/>
        <dbReference type="ChEBI" id="CHEBI:58189"/>
        <dbReference type="EC" id="3.6.5.3"/>
    </reaction>
</comment>
<dbReference type="InterPro" id="IPR004161">
    <property type="entry name" value="EFTu-like_2"/>
</dbReference>
<dbReference type="PRINTS" id="PR00315">
    <property type="entry name" value="ELONGATNFCT"/>
</dbReference>
<evidence type="ECO:0000313" key="12">
    <source>
        <dbReference type="EMBL" id="QQL45760.1"/>
    </source>
</evidence>
<dbReference type="InterPro" id="IPR009001">
    <property type="entry name" value="Transl_elong_EF1A/Init_IF2_C"/>
</dbReference>
<dbReference type="KEGG" id="soa:G3M56_004015"/>
<dbReference type="FunFam" id="2.40.30.10:FF:000001">
    <property type="entry name" value="Elongation factor Tu"/>
    <property type="match status" value="1"/>
</dbReference>